<comment type="subcellular location">
    <subcellularLocation>
        <location evidence="1">Cell membrane</location>
        <topology evidence="1">Single-pass type I membrane protein</topology>
    </subcellularLocation>
</comment>
<keyword evidence="8" id="KW-0732">Signal</keyword>
<keyword evidence="12" id="KW-1133">Transmembrane helix</keyword>
<evidence type="ECO:0000256" key="13">
    <source>
        <dbReference type="ARBA" id="ARBA00023136"/>
    </source>
</evidence>
<protein>
    <recommendedName>
        <fullName evidence="16">Protein kinase domain-containing protein</fullName>
    </recommendedName>
</protein>
<evidence type="ECO:0000256" key="15">
    <source>
        <dbReference type="ARBA" id="ARBA00023180"/>
    </source>
</evidence>
<evidence type="ECO:0000313" key="18">
    <source>
        <dbReference type="Proteomes" id="UP000729402"/>
    </source>
</evidence>
<proteinExistence type="inferred from homology"/>
<keyword evidence="10" id="KW-0418">Kinase</keyword>
<comment type="caution">
    <text evidence="17">The sequence shown here is derived from an EMBL/GenBank/DDBJ whole genome shotgun (WGS) entry which is preliminary data.</text>
</comment>
<dbReference type="Proteomes" id="UP000729402">
    <property type="component" value="Unassembled WGS sequence"/>
</dbReference>
<dbReference type="PANTHER" id="PTHR27002">
    <property type="entry name" value="RECEPTOR-LIKE SERINE/THREONINE-PROTEIN KINASE SD1-8"/>
    <property type="match status" value="1"/>
</dbReference>
<evidence type="ECO:0000256" key="6">
    <source>
        <dbReference type="ARBA" id="ARBA00022679"/>
    </source>
</evidence>
<name>A0A8J5WIN4_ZIZPA</name>
<comment type="similarity">
    <text evidence="3">In the C-terminal section; belongs to the protein kinase superfamily. Ser/Thr protein kinase family.</text>
</comment>
<dbReference type="PROSITE" id="PS00108">
    <property type="entry name" value="PROTEIN_KINASE_ST"/>
    <property type="match status" value="1"/>
</dbReference>
<keyword evidence="9" id="KW-0547">Nucleotide-binding</keyword>
<dbReference type="PANTHER" id="PTHR27002:SF883">
    <property type="entry name" value="PROTEIN KINASE DOMAIN-CONTAINING PROTEIN"/>
    <property type="match status" value="1"/>
</dbReference>
<reference evidence="17" key="1">
    <citation type="journal article" date="2021" name="bioRxiv">
        <title>Whole Genome Assembly and Annotation of Northern Wild Rice, Zizania palustris L., Supports a Whole Genome Duplication in the Zizania Genus.</title>
        <authorList>
            <person name="Haas M."/>
            <person name="Kono T."/>
            <person name="Macchietto M."/>
            <person name="Millas R."/>
            <person name="McGilp L."/>
            <person name="Shao M."/>
            <person name="Duquette J."/>
            <person name="Hirsch C.N."/>
            <person name="Kimball J."/>
        </authorList>
    </citation>
    <scope>NUCLEOTIDE SEQUENCE</scope>
    <source>
        <tissue evidence="17">Fresh leaf tissue</tissue>
    </source>
</reference>
<keyword evidence="13" id="KW-0472">Membrane</keyword>
<dbReference type="Pfam" id="PF00069">
    <property type="entry name" value="Pkinase"/>
    <property type="match status" value="1"/>
</dbReference>
<comment type="similarity">
    <text evidence="2">In the N-terminal section; belongs to the leguminous lectin family.</text>
</comment>
<dbReference type="GO" id="GO:0005524">
    <property type="term" value="F:ATP binding"/>
    <property type="evidence" value="ECO:0007669"/>
    <property type="project" value="UniProtKB-KW"/>
</dbReference>
<evidence type="ECO:0000256" key="7">
    <source>
        <dbReference type="ARBA" id="ARBA00022692"/>
    </source>
</evidence>
<gene>
    <name evidence="17" type="ORF">GUJ93_ZPchr0011g27384</name>
</gene>
<evidence type="ECO:0000256" key="2">
    <source>
        <dbReference type="ARBA" id="ARBA00008536"/>
    </source>
</evidence>
<keyword evidence="15" id="KW-0325">Glycoprotein</keyword>
<keyword evidence="11" id="KW-0067">ATP-binding</keyword>
<dbReference type="Pfam" id="PF19584">
    <property type="entry name" value="MCAfunc"/>
    <property type="match status" value="1"/>
</dbReference>
<dbReference type="SMART" id="SM00220">
    <property type="entry name" value="S_TKc"/>
    <property type="match status" value="1"/>
</dbReference>
<dbReference type="InterPro" id="IPR045766">
    <property type="entry name" value="MCAfunc"/>
</dbReference>
<dbReference type="FunFam" id="1.10.510.10:FF:000240">
    <property type="entry name" value="Lectin-domain containing receptor kinase A4.3"/>
    <property type="match status" value="1"/>
</dbReference>
<evidence type="ECO:0000259" key="16">
    <source>
        <dbReference type="PROSITE" id="PS50011"/>
    </source>
</evidence>
<sequence>MWEGLQKASTVAQLTGVDALGLIAMTVRAAQTARRNKRTCRELAGQVERIGDLLRTLQEEQPRPGMRRPETSAPLAELHDTLRQACALVESCQRGSYATQLCAGGEHAGRFRDVQSRIAFFLQLFPIISHVEHTRLLVRVIDGAAARNALPFYPHEPQEEEQMLRSLTNHPNNPQARFQKFTFSQLVNATNSFSLEEQMEQGPLATLYKGRLQGSDVTIKWLTTSSSGQQLPQSISEYELFKNEIKILPELQHTNIIKLVGFCTEQSERIVVYEHMQNGSLENVIFGGMRAGLTLDWPSRLRIIEGVAQGAVYLHNHSRLRVVHRDLKPSNILLDSDMNPKISNFDLAMVLCPGVDEETTGSVVGSVGFIAPEYMSKGAFSVKTDVYSFGVMVLEIISGKRWTRCIQETYHVDLLAWAWSDMMRRPLCCGEQVAARLRGFVHPSLHDVSFSGRGPPRCLSLPARRSALWRQREVRRCVRAALLCVQEKPERRPAMPEVVRMLIPRKARAPPFPRRARYAVQGPLYAGDRSPAAGA</sequence>
<evidence type="ECO:0000256" key="1">
    <source>
        <dbReference type="ARBA" id="ARBA00004251"/>
    </source>
</evidence>
<evidence type="ECO:0000256" key="3">
    <source>
        <dbReference type="ARBA" id="ARBA00010217"/>
    </source>
</evidence>
<evidence type="ECO:0000256" key="8">
    <source>
        <dbReference type="ARBA" id="ARBA00022729"/>
    </source>
</evidence>
<dbReference type="AlphaFoldDB" id="A0A8J5WIN4"/>
<dbReference type="InterPro" id="IPR008271">
    <property type="entry name" value="Ser/Thr_kinase_AS"/>
</dbReference>
<dbReference type="GO" id="GO:0004674">
    <property type="term" value="F:protein serine/threonine kinase activity"/>
    <property type="evidence" value="ECO:0007669"/>
    <property type="project" value="UniProtKB-KW"/>
</dbReference>
<dbReference type="GO" id="GO:0002229">
    <property type="term" value="P:defense response to oomycetes"/>
    <property type="evidence" value="ECO:0007669"/>
    <property type="project" value="UniProtKB-ARBA"/>
</dbReference>
<dbReference type="InterPro" id="IPR059179">
    <property type="entry name" value="MLKL-like_MCAfunc"/>
</dbReference>
<dbReference type="InterPro" id="IPR000719">
    <property type="entry name" value="Prot_kinase_dom"/>
</dbReference>
<keyword evidence="6" id="KW-0808">Transferase</keyword>
<keyword evidence="4" id="KW-1003">Cell membrane</keyword>
<dbReference type="GO" id="GO:0005886">
    <property type="term" value="C:plasma membrane"/>
    <property type="evidence" value="ECO:0007669"/>
    <property type="project" value="UniProtKB-SubCell"/>
</dbReference>
<keyword evidence="7" id="KW-0812">Transmembrane</keyword>
<keyword evidence="14" id="KW-0675">Receptor</keyword>
<evidence type="ECO:0000256" key="9">
    <source>
        <dbReference type="ARBA" id="ARBA00022741"/>
    </source>
</evidence>
<dbReference type="EMBL" id="JAAALK010000081">
    <property type="protein sequence ID" value="KAG8090436.1"/>
    <property type="molecule type" value="Genomic_DNA"/>
</dbReference>
<accession>A0A8J5WIN4</accession>
<evidence type="ECO:0000256" key="14">
    <source>
        <dbReference type="ARBA" id="ARBA00023170"/>
    </source>
</evidence>
<keyword evidence="18" id="KW-1185">Reference proteome</keyword>
<dbReference type="OrthoDB" id="643722at2759"/>
<evidence type="ECO:0000256" key="11">
    <source>
        <dbReference type="ARBA" id="ARBA00022840"/>
    </source>
</evidence>
<dbReference type="PROSITE" id="PS50011">
    <property type="entry name" value="PROTEIN_KINASE_DOM"/>
    <property type="match status" value="1"/>
</dbReference>
<reference evidence="17" key="2">
    <citation type="submission" date="2021-02" db="EMBL/GenBank/DDBJ databases">
        <authorList>
            <person name="Kimball J.A."/>
            <person name="Haas M.W."/>
            <person name="Macchietto M."/>
            <person name="Kono T."/>
            <person name="Duquette J."/>
            <person name="Shao M."/>
        </authorList>
    </citation>
    <scope>NUCLEOTIDE SEQUENCE</scope>
    <source>
        <tissue evidence="17">Fresh leaf tissue</tissue>
    </source>
</reference>
<evidence type="ECO:0000256" key="12">
    <source>
        <dbReference type="ARBA" id="ARBA00022989"/>
    </source>
</evidence>
<evidence type="ECO:0000256" key="5">
    <source>
        <dbReference type="ARBA" id="ARBA00022527"/>
    </source>
</evidence>
<feature type="domain" description="Protein kinase" evidence="16">
    <location>
        <begin position="193"/>
        <end position="512"/>
    </location>
</feature>
<keyword evidence="5" id="KW-0723">Serine/threonine-protein kinase</keyword>
<evidence type="ECO:0000256" key="10">
    <source>
        <dbReference type="ARBA" id="ARBA00022777"/>
    </source>
</evidence>
<evidence type="ECO:0000256" key="4">
    <source>
        <dbReference type="ARBA" id="ARBA00022475"/>
    </source>
</evidence>
<evidence type="ECO:0000313" key="17">
    <source>
        <dbReference type="EMBL" id="KAG8090436.1"/>
    </source>
</evidence>
<organism evidence="17 18">
    <name type="scientific">Zizania palustris</name>
    <name type="common">Northern wild rice</name>
    <dbReference type="NCBI Taxonomy" id="103762"/>
    <lineage>
        <taxon>Eukaryota</taxon>
        <taxon>Viridiplantae</taxon>
        <taxon>Streptophyta</taxon>
        <taxon>Embryophyta</taxon>
        <taxon>Tracheophyta</taxon>
        <taxon>Spermatophyta</taxon>
        <taxon>Magnoliopsida</taxon>
        <taxon>Liliopsida</taxon>
        <taxon>Poales</taxon>
        <taxon>Poaceae</taxon>
        <taxon>BOP clade</taxon>
        <taxon>Oryzoideae</taxon>
        <taxon>Oryzeae</taxon>
        <taxon>Zizaniinae</taxon>
        <taxon>Zizania</taxon>
    </lineage>
</organism>
<dbReference type="CDD" id="cd21037">
    <property type="entry name" value="MLKL_NTD"/>
    <property type="match status" value="1"/>
</dbReference>